<feature type="transmembrane region" description="Helical" evidence="2">
    <location>
        <begin position="91"/>
        <end position="113"/>
    </location>
</feature>
<proteinExistence type="predicted"/>
<sequence>MFCGYCGFKNEDGAVFCGRCGKRLEGEENAAHSAPSPASPEQKPENVQMKQADSLPPKMAAVPQERIVEPPLPKIPEPIPVEKPKKKKGCLLPLILFFIFLLLLGGGAVWGYLNFFKKVSIPLDGYLNVRFEGPSGYAKGVTEIDWKALEGDYGDKLHFTNAAKEDGISRKYDSPVDYLEEAVSPPALEKTEGISDGEQIEYKWDINEEELSSYLNCKFKYADKKVKAHIDEKATEEDIFKKIDIQTVGYANGQGYINLEDFPEGIEAEDFTIEPNSNLSNGDTVTISLKKDPSYYLEKCGILPSKTEMSYTVSGLIEETTAAPETAAPEETEAQAAVPGAEAYGGGTMSGAAIASSGDYICSFSASRLITKQDVDALMTVYPNTYFPGERSVTQMVVNEMYARHGYVFKDQALNDYFNQYAWYRNNPVRNPQMDSIYPQMSAIEKQNVDYLKTFH</sequence>
<dbReference type="Pfam" id="PF13308">
    <property type="entry name" value="YARHG"/>
    <property type="match status" value="1"/>
</dbReference>
<dbReference type="RefSeq" id="WP_009537822.1">
    <property type="nucleotide sequence ID" value="NZ_JH414507.1"/>
</dbReference>
<dbReference type="Gene3D" id="1.20.58.1690">
    <property type="match status" value="1"/>
</dbReference>
<dbReference type="AlphaFoldDB" id="G9WSW0"/>
<evidence type="ECO:0000256" key="2">
    <source>
        <dbReference type="SAM" id="Phobius"/>
    </source>
</evidence>
<organism evidence="4 5">
    <name type="scientific">Oribacterium asaccharolyticum ACB7</name>
    <dbReference type="NCBI Taxonomy" id="796944"/>
    <lineage>
        <taxon>Bacteria</taxon>
        <taxon>Bacillati</taxon>
        <taxon>Bacillota</taxon>
        <taxon>Clostridia</taxon>
        <taxon>Lachnospirales</taxon>
        <taxon>Lachnospiraceae</taxon>
        <taxon>Oribacterium</taxon>
    </lineage>
</organism>
<evidence type="ECO:0000313" key="4">
    <source>
        <dbReference type="EMBL" id="EHL13330.1"/>
    </source>
</evidence>
<keyword evidence="2" id="KW-0812">Transmembrane</keyword>
<dbReference type="EMBL" id="AFZD01000007">
    <property type="protein sequence ID" value="EHL13330.1"/>
    <property type="molecule type" value="Genomic_DNA"/>
</dbReference>
<feature type="compositionally biased region" description="Low complexity" evidence="1">
    <location>
        <begin position="31"/>
        <end position="40"/>
    </location>
</feature>
<keyword evidence="5" id="KW-1185">Reference proteome</keyword>
<reference evidence="4 5" key="1">
    <citation type="submission" date="2011-08" db="EMBL/GenBank/DDBJ databases">
        <title>The Genome Sequence of Oribacterium sp. ACB7.</title>
        <authorList>
            <consortium name="The Broad Institute Genome Sequencing Platform"/>
            <person name="Earl A."/>
            <person name="Ward D."/>
            <person name="Feldgarden M."/>
            <person name="Gevers D."/>
            <person name="Sizova M."/>
            <person name="Hazen A."/>
            <person name="Epstein S."/>
            <person name="Young S.K."/>
            <person name="Zeng Q."/>
            <person name="Gargeya S."/>
            <person name="Fitzgerald M."/>
            <person name="Haas B."/>
            <person name="Abouelleil A."/>
            <person name="Alvarado L."/>
            <person name="Arachchi H.M."/>
            <person name="Berlin A."/>
            <person name="Brown A."/>
            <person name="Chapman S.B."/>
            <person name="Chen Z."/>
            <person name="Dunbar C."/>
            <person name="Freedman E."/>
            <person name="Gearin G."/>
            <person name="Gellesch M."/>
            <person name="Goldberg J."/>
            <person name="Griggs A."/>
            <person name="Gujja S."/>
            <person name="Heiman D."/>
            <person name="Howarth C."/>
            <person name="Larson L."/>
            <person name="Lui A."/>
            <person name="MacDonald P.J.P."/>
            <person name="Montmayeur A."/>
            <person name="Murphy C."/>
            <person name="Neiman D."/>
            <person name="Pearson M."/>
            <person name="Priest M."/>
            <person name="Roberts A."/>
            <person name="Saif S."/>
            <person name="Shea T."/>
            <person name="Shenoy N."/>
            <person name="Sisk P."/>
            <person name="Stolte C."/>
            <person name="Sykes S."/>
            <person name="Wortman J."/>
            <person name="Nusbaum C."/>
            <person name="Birren B."/>
        </authorList>
    </citation>
    <scope>NUCLEOTIDE SEQUENCE [LARGE SCALE GENOMIC DNA]</scope>
    <source>
        <strain evidence="4 5">ACB7</strain>
    </source>
</reference>
<evidence type="ECO:0000256" key="1">
    <source>
        <dbReference type="SAM" id="MobiDB-lite"/>
    </source>
</evidence>
<dbReference type="HOGENOM" id="CLU_599697_0_0_9"/>
<comment type="caution">
    <text evidence="4">The sequence shown here is derived from an EMBL/GenBank/DDBJ whole genome shotgun (WGS) entry which is preliminary data.</text>
</comment>
<feature type="region of interest" description="Disordered" evidence="1">
    <location>
        <begin position="28"/>
        <end position="55"/>
    </location>
</feature>
<accession>G9WSW0</accession>
<name>G9WSW0_9FIRM</name>
<dbReference type="Proteomes" id="UP000003527">
    <property type="component" value="Unassembled WGS sequence"/>
</dbReference>
<keyword evidence="2" id="KW-0472">Membrane</keyword>
<keyword evidence="2" id="KW-1133">Transmembrane helix</keyword>
<dbReference type="InterPro" id="IPR025582">
    <property type="entry name" value="YARHG_dom"/>
</dbReference>
<feature type="domain" description="YARHG" evidence="3">
    <location>
        <begin position="368"/>
        <end position="454"/>
    </location>
</feature>
<evidence type="ECO:0000313" key="5">
    <source>
        <dbReference type="Proteomes" id="UP000003527"/>
    </source>
</evidence>
<dbReference type="SMART" id="SM01324">
    <property type="entry name" value="YARHG"/>
    <property type="match status" value="1"/>
</dbReference>
<protein>
    <recommendedName>
        <fullName evidence="3">YARHG domain-containing protein</fullName>
    </recommendedName>
</protein>
<gene>
    <name evidence="4" type="ORF">HMPREF9624_02176</name>
</gene>
<evidence type="ECO:0000259" key="3">
    <source>
        <dbReference type="SMART" id="SM01324"/>
    </source>
</evidence>
<dbReference type="PATRIC" id="fig|796944.3.peg.699"/>
<dbReference type="InterPro" id="IPR038434">
    <property type="entry name" value="YARHG_sf"/>
</dbReference>